<feature type="transmembrane region" description="Helical" evidence="9">
    <location>
        <begin position="29"/>
        <end position="49"/>
    </location>
</feature>
<keyword evidence="7 9" id="KW-0472">Membrane</keyword>
<comment type="subcellular location">
    <subcellularLocation>
        <location evidence="1">Endomembrane system</location>
        <topology evidence="1">Multi-pass membrane protein</topology>
    </subcellularLocation>
    <subcellularLocation>
        <location evidence="8">Membrane</location>
        <topology evidence="8">Multi-pass membrane protein</topology>
    </subcellularLocation>
</comment>
<dbReference type="PRINTS" id="PR01437">
    <property type="entry name" value="NUOXDRDTASE4"/>
</dbReference>
<evidence type="ECO:0000259" key="11">
    <source>
        <dbReference type="Pfam" id="PF01059"/>
    </source>
</evidence>
<accession>A0A8H9FXF1</accession>
<dbReference type="InterPro" id="IPR000260">
    <property type="entry name" value="NADH4_N"/>
</dbReference>
<dbReference type="Proteomes" id="UP000614460">
    <property type="component" value="Unassembled WGS sequence"/>
</dbReference>
<dbReference type="GO" id="GO:0003954">
    <property type="term" value="F:NADH dehydrogenase activity"/>
    <property type="evidence" value="ECO:0007669"/>
    <property type="project" value="TreeGrafter"/>
</dbReference>
<feature type="domain" description="NADH:quinone oxidoreductase/Mrp antiporter transmembrane" evidence="10">
    <location>
        <begin position="140"/>
        <end position="440"/>
    </location>
</feature>
<dbReference type="Pfam" id="PF01059">
    <property type="entry name" value="Oxidored_q5_N"/>
    <property type="match status" value="1"/>
</dbReference>
<keyword evidence="5 9" id="KW-1133">Transmembrane helix</keyword>
<organism evidence="12 13">
    <name type="scientific">Sphingobacterium cellulitidis</name>
    <dbReference type="NCBI Taxonomy" id="1768011"/>
    <lineage>
        <taxon>Bacteria</taxon>
        <taxon>Pseudomonadati</taxon>
        <taxon>Bacteroidota</taxon>
        <taxon>Sphingobacteriia</taxon>
        <taxon>Sphingobacteriales</taxon>
        <taxon>Sphingobacteriaceae</taxon>
        <taxon>Sphingobacterium</taxon>
    </lineage>
</organism>
<evidence type="ECO:0000256" key="2">
    <source>
        <dbReference type="ARBA" id="ARBA00009025"/>
    </source>
</evidence>
<feature type="transmembrane region" description="Helical" evidence="9">
    <location>
        <begin position="334"/>
        <end position="355"/>
    </location>
</feature>
<evidence type="ECO:0000256" key="5">
    <source>
        <dbReference type="ARBA" id="ARBA00022989"/>
    </source>
</evidence>
<reference evidence="12" key="1">
    <citation type="journal article" date="2014" name="Int. J. Syst. Evol. Microbiol.">
        <title>Complete genome sequence of Corynebacterium casei LMG S-19264T (=DSM 44701T), isolated from a smear-ripened cheese.</title>
        <authorList>
            <consortium name="US DOE Joint Genome Institute (JGI-PGF)"/>
            <person name="Walter F."/>
            <person name="Albersmeier A."/>
            <person name="Kalinowski J."/>
            <person name="Ruckert C."/>
        </authorList>
    </citation>
    <scope>NUCLEOTIDE SEQUENCE</scope>
    <source>
        <strain evidence="12">CGMCC 1.15966</strain>
    </source>
</reference>
<evidence type="ECO:0000259" key="10">
    <source>
        <dbReference type="Pfam" id="PF00361"/>
    </source>
</evidence>
<dbReference type="GO" id="GO:0042773">
    <property type="term" value="P:ATP synthesis coupled electron transport"/>
    <property type="evidence" value="ECO:0007669"/>
    <property type="project" value="InterPro"/>
</dbReference>
<dbReference type="RefSeq" id="WP_182498145.1">
    <property type="nucleotide sequence ID" value="NZ_BMKM01000001.1"/>
</dbReference>
<reference evidence="12" key="2">
    <citation type="submission" date="2020-09" db="EMBL/GenBank/DDBJ databases">
        <authorList>
            <person name="Sun Q."/>
            <person name="Zhou Y."/>
        </authorList>
    </citation>
    <scope>NUCLEOTIDE SEQUENCE</scope>
    <source>
        <strain evidence="12">CGMCC 1.15966</strain>
    </source>
</reference>
<feature type="domain" description="NADH:ubiquinone oxidoreductase chain 4 N-terminal" evidence="11">
    <location>
        <begin position="83"/>
        <end position="133"/>
    </location>
</feature>
<evidence type="ECO:0000256" key="3">
    <source>
        <dbReference type="ARBA" id="ARBA00022692"/>
    </source>
</evidence>
<dbReference type="InterPro" id="IPR010227">
    <property type="entry name" value="NADH_Q_OxRdtase_chainM/4"/>
</dbReference>
<feature type="transmembrane region" description="Helical" evidence="9">
    <location>
        <begin position="6"/>
        <end position="22"/>
    </location>
</feature>
<comment type="similarity">
    <text evidence="2">Belongs to the complex I subunit 4 family.</text>
</comment>
<dbReference type="NCBIfam" id="TIGR01972">
    <property type="entry name" value="NDH_I_M"/>
    <property type="match status" value="1"/>
</dbReference>
<keyword evidence="3 8" id="KW-0812">Transmembrane</keyword>
<feature type="transmembrane region" description="Helical" evidence="9">
    <location>
        <begin position="241"/>
        <end position="264"/>
    </location>
</feature>
<dbReference type="GO" id="GO:0048039">
    <property type="term" value="F:ubiquinone binding"/>
    <property type="evidence" value="ECO:0007669"/>
    <property type="project" value="TreeGrafter"/>
</dbReference>
<feature type="transmembrane region" description="Helical" evidence="9">
    <location>
        <begin position="144"/>
        <end position="164"/>
    </location>
</feature>
<feature type="transmembrane region" description="Helical" evidence="9">
    <location>
        <begin position="404"/>
        <end position="435"/>
    </location>
</feature>
<feature type="transmembrane region" description="Helical" evidence="9">
    <location>
        <begin position="122"/>
        <end position="138"/>
    </location>
</feature>
<proteinExistence type="inferred from homology"/>
<protein>
    <submittedName>
        <fullName evidence="12">Oxidoreductase</fullName>
    </submittedName>
</protein>
<dbReference type="InterPro" id="IPR003918">
    <property type="entry name" value="NADH_UbQ_OxRdtase"/>
</dbReference>
<dbReference type="EMBL" id="BMKM01000001">
    <property type="protein sequence ID" value="GGE06454.1"/>
    <property type="molecule type" value="Genomic_DNA"/>
</dbReference>
<dbReference type="GO" id="GO:0008137">
    <property type="term" value="F:NADH dehydrogenase (ubiquinone) activity"/>
    <property type="evidence" value="ECO:0007669"/>
    <property type="project" value="InterPro"/>
</dbReference>
<dbReference type="InterPro" id="IPR001750">
    <property type="entry name" value="ND/Mrp_TM"/>
</dbReference>
<dbReference type="Pfam" id="PF00361">
    <property type="entry name" value="Proton_antipo_M"/>
    <property type="match status" value="1"/>
</dbReference>
<keyword evidence="6" id="KW-0520">NAD</keyword>
<evidence type="ECO:0000256" key="4">
    <source>
        <dbReference type="ARBA" id="ARBA00022967"/>
    </source>
</evidence>
<dbReference type="GO" id="GO:0012505">
    <property type="term" value="C:endomembrane system"/>
    <property type="evidence" value="ECO:0007669"/>
    <property type="project" value="UniProtKB-SubCell"/>
</dbReference>
<sequence>MGALSLLIFLPLLAVAGILLLPNRLGQSFKYIALLVTLIQFGLAGYLYANFEGSAGAFNEVSTYQYVEQLPWIRLSLGSMGKLEIDYFLGVDGFSLPLLLLSSFVMLMAVGASWNMEKSKKGYFALLMLLNTAVMGIFCALDFFLFYVFYEVMLLPLYFLIGIWGGARREYAAIKFFIYTLFGSVFMLLVIVGLYFSVQNPHTGAHTFNMLYMMNPENYVPGSFFDFLGNANEILGIPARMIGFIVLFIAFAIKIPIVPLHTWLPDAHVEAPTPVSIILAGILLKIGGYGVIRICLGIFPDAMADANWWLGLIGVVSIIYGALNALAQTDLKRLIAYSSVSHMGFVLLGISSLTAEGISGAMFQMLSHGFLSAALFFLVGVLYDRVHDRYIYNFRGLASIMPKYTAYVAIAFFASLGLPGFSAFIGEAFVIIGTFNAESMQTGIPRWMAIFGSLGILMSAAYFLWTLQRMFFGQTRLKGGETWVAELTDLNKREQIILFPTLALALLLGVMPSLVFGVLNNSVLSLLDLVTAYL</sequence>
<evidence type="ECO:0000256" key="9">
    <source>
        <dbReference type="SAM" id="Phobius"/>
    </source>
</evidence>
<name>A0A8H9FXF1_9SPHI</name>
<dbReference type="AlphaFoldDB" id="A0A8H9FXF1"/>
<dbReference type="PANTHER" id="PTHR43507">
    <property type="entry name" value="NADH-UBIQUINONE OXIDOREDUCTASE CHAIN 4"/>
    <property type="match status" value="1"/>
</dbReference>
<feature type="transmembrane region" description="Helical" evidence="9">
    <location>
        <begin position="176"/>
        <end position="198"/>
    </location>
</feature>
<feature type="transmembrane region" description="Helical" evidence="9">
    <location>
        <begin position="276"/>
        <end position="300"/>
    </location>
</feature>
<feature type="transmembrane region" description="Helical" evidence="9">
    <location>
        <begin position="306"/>
        <end position="327"/>
    </location>
</feature>
<evidence type="ECO:0000313" key="13">
    <source>
        <dbReference type="Proteomes" id="UP000614460"/>
    </source>
</evidence>
<gene>
    <name evidence="12" type="primary">ndhD</name>
    <name evidence="12" type="ORF">GCM10011516_00250</name>
</gene>
<evidence type="ECO:0000256" key="1">
    <source>
        <dbReference type="ARBA" id="ARBA00004127"/>
    </source>
</evidence>
<dbReference type="GO" id="GO:0016020">
    <property type="term" value="C:membrane"/>
    <property type="evidence" value="ECO:0007669"/>
    <property type="project" value="UniProtKB-SubCell"/>
</dbReference>
<comment type="caution">
    <text evidence="12">The sequence shown here is derived from an EMBL/GenBank/DDBJ whole genome shotgun (WGS) entry which is preliminary data.</text>
</comment>
<evidence type="ECO:0000313" key="12">
    <source>
        <dbReference type="EMBL" id="GGE06454.1"/>
    </source>
</evidence>
<evidence type="ECO:0000256" key="8">
    <source>
        <dbReference type="RuleBase" id="RU000320"/>
    </source>
</evidence>
<dbReference type="PANTHER" id="PTHR43507:SF1">
    <property type="entry name" value="NADH-UBIQUINONE OXIDOREDUCTASE CHAIN 4"/>
    <property type="match status" value="1"/>
</dbReference>
<keyword evidence="13" id="KW-1185">Reference proteome</keyword>
<evidence type="ECO:0000256" key="7">
    <source>
        <dbReference type="ARBA" id="ARBA00023136"/>
    </source>
</evidence>
<feature type="transmembrane region" description="Helical" evidence="9">
    <location>
        <begin position="496"/>
        <end position="519"/>
    </location>
</feature>
<feature type="transmembrane region" description="Helical" evidence="9">
    <location>
        <begin position="87"/>
        <end position="110"/>
    </location>
</feature>
<dbReference type="GO" id="GO:0015990">
    <property type="term" value="P:electron transport coupled proton transport"/>
    <property type="evidence" value="ECO:0007669"/>
    <property type="project" value="TreeGrafter"/>
</dbReference>
<feature type="transmembrane region" description="Helical" evidence="9">
    <location>
        <begin position="447"/>
        <end position="467"/>
    </location>
</feature>
<evidence type="ECO:0000256" key="6">
    <source>
        <dbReference type="ARBA" id="ARBA00023027"/>
    </source>
</evidence>
<feature type="transmembrane region" description="Helical" evidence="9">
    <location>
        <begin position="361"/>
        <end position="383"/>
    </location>
</feature>
<keyword evidence="4" id="KW-1278">Translocase</keyword>